<dbReference type="InterPro" id="IPR052048">
    <property type="entry name" value="ST_Response_Regulator"/>
</dbReference>
<protein>
    <submittedName>
        <fullName evidence="3">Response regulator</fullName>
    </submittedName>
</protein>
<dbReference type="Pfam" id="PF00072">
    <property type="entry name" value="Response_reg"/>
    <property type="match status" value="1"/>
</dbReference>
<dbReference type="RefSeq" id="WP_209744027.1">
    <property type="nucleotide sequence ID" value="NZ_JBHSMH010000111.1"/>
</dbReference>
<name>A0ABW0M0P5_9BACL</name>
<dbReference type="SUPFAM" id="SSF52172">
    <property type="entry name" value="CheY-like"/>
    <property type="match status" value="1"/>
</dbReference>
<comment type="caution">
    <text evidence="3">The sequence shown here is derived from an EMBL/GenBank/DDBJ whole genome shotgun (WGS) entry which is preliminary data.</text>
</comment>
<dbReference type="EMBL" id="JBHSMH010000111">
    <property type="protein sequence ID" value="MFC5471734.1"/>
    <property type="molecule type" value="Genomic_DNA"/>
</dbReference>
<dbReference type="Proteomes" id="UP001596105">
    <property type="component" value="Unassembled WGS sequence"/>
</dbReference>
<feature type="modified residue" description="4-aspartylphosphate" evidence="1">
    <location>
        <position position="52"/>
    </location>
</feature>
<evidence type="ECO:0000259" key="2">
    <source>
        <dbReference type="PROSITE" id="PS50110"/>
    </source>
</evidence>
<evidence type="ECO:0000256" key="1">
    <source>
        <dbReference type="PROSITE-ProRule" id="PRU00169"/>
    </source>
</evidence>
<dbReference type="InterPro" id="IPR011006">
    <property type="entry name" value="CheY-like_superfamily"/>
</dbReference>
<keyword evidence="1" id="KW-0597">Phosphoprotein</keyword>
<reference evidence="4" key="1">
    <citation type="journal article" date="2019" name="Int. J. Syst. Evol. Microbiol.">
        <title>The Global Catalogue of Microorganisms (GCM) 10K type strain sequencing project: providing services to taxonomists for standard genome sequencing and annotation.</title>
        <authorList>
            <consortium name="The Broad Institute Genomics Platform"/>
            <consortium name="The Broad Institute Genome Sequencing Center for Infectious Disease"/>
            <person name="Wu L."/>
            <person name="Ma J."/>
        </authorList>
    </citation>
    <scope>NUCLEOTIDE SEQUENCE [LARGE SCALE GENOMIC DNA]</scope>
    <source>
        <strain evidence="4">CCUG 57113</strain>
    </source>
</reference>
<dbReference type="PROSITE" id="PS50110">
    <property type="entry name" value="RESPONSE_REGULATORY"/>
    <property type="match status" value="1"/>
</dbReference>
<accession>A0ABW0M0P5</accession>
<dbReference type="PANTHER" id="PTHR43228:SF1">
    <property type="entry name" value="TWO-COMPONENT RESPONSE REGULATOR ARR22"/>
    <property type="match status" value="1"/>
</dbReference>
<dbReference type="InterPro" id="IPR001789">
    <property type="entry name" value="Sig_transdc_resp-reg_receiver"/>
</dbReference>
<evidence type="ECO:0000313" key="3">
    <source>
        <dbReference type="EMBL" id="MFC5471734.1"/>
    </source>
</evidence>
<feature type="domain" description="Response regulatory" evidence="2">
    <location>
        <begin position="2"/>
        <end position="117"/>
    </location>
</feature>
<organism evidence="3 4">
    <name type="scientific">Cohnella suwonensis</name>
    <dbReference type="NCBI Taxonomy" id="696072"/>
    <lineage>
        <taxon>Bacteria</taxon>
        <taxon>Bacillati</taxon>
        <taxon>Bacillota</taxon>
        <taxon>Bacilli</taxon>
        <taxon>Bacillales</taxon>
        <taxon>Paenibacillaceae</taxon>
        <taxon>Cohnella</taxon>
    </lineage>
</organism>
<dbReference type="SMART" id="SM00448">
    <property type="entry name" value="REC"/>
    <property type="match status" value="1"/>
</dbReference>
<dbReference type="Gene3D" id="3.40.50.2300">
    <property type="match status" value="1"/>
</dbReference>
<evidence type="ECO:0000313" key="4">
    <source>
        <dbReference type="Proteomes" id="UP001596105"/>
    </source>
</evidence>
<keyword evidence="4" id="KW-1185">Reference proteome</keyword>
<sequence length="118" mass="12995">MKVLIVDDAAFMRMMLRRLIESEGHEVAGEAVDGNDAVAKYRELQPDLVTMDITMPNKDGIAAVQEIRAFDPKAKILMTSAMGQEPMVKAAILAGAYDFVIKPVEEERFKKAVGRAAK</sequence>
<proteinExistence type="predicted"/>
<gene>
    <name evidence="3" type="ORF">ACFPPD_23940</name>
</gene>
<dbReference type="PANTHER" id="PTHR43228">
    <property type="entry name" value="TWO-COMPONENT RESPONSE REGULATOR"/>
    <property type="match status" value="1"/>
</dbReference>